<protein>
    <submittedName>
        <fullName evidence="1">Uncharacterized protein</fullName>
    </submittedName>
</protein>
<reference evidence="1" key="1">
    <citation type="submission" date="2018-02" db="EMBL/GenBank/DDBJ databases">
        <title>Rhizophora mucronata_Transcriptome.</title>
        <authorList>
            <person name="Meera S.P."/>
            <person name="Sreeshan A."/>
            <person name="Augustine A."/>
        </authorList>
    </citation>
    <scope>NUCLEOTIDE SEQUENCE</scope>
    <source>
        <tissue evidence="1">Leaf</tissue>
    </source>
</reference>
<proteinExistence type="predicted"/>
<sequence>MDDNIWQINTKQKVIKQIM</sequence>
<name>A0A2P2NT14_RHIMU</name>
<dbReference type="EMBL" id="GGEC01065090">
    <property type="protein sequence ID" value="MBX45574.1"/>
    <property type="molecule type" value="Transcribed_RNA"/>
</dbReference>
<accession>A0A2P2NT14</accession>
<dbReference type="AlphaFoldDB" id="A0A2P2NT14"/>
<evidence type="ECO:0000313" key="1">
    <source>
        <dbReference type="EMBL" id="MBX45574.1"/>
    </source>
</evidence>
<organism evidence="1">
    <name type="scientific">Rhizophora mucronata</name>
    <name type="common">Asiatic mangrove</name>
    <dbReference type="NCBI Taxonomy" id="61149"/>
    <lineage>
        <taxon>Eukaryota</taxon>
        <taxon>Viridiplantae</taxon>
        <taxon>Streptophyta</taxon>
        <taxon>Embryophyta</taxon>
        <taxon>Tracheophyta</taxon>
        <taxon>Spermatophyta</taxon>
        <taxon>Magnoliopsida</taxon>
        <taxon>eudicotyledons</taxon>
        <taxon>Gunneridae</taxon>
        <taxon>Pentapetalae</taxon>
        <taxon>rosids</taxon>
        <taxon>fabids</taxon>
        <taxon>Malpighiales</taxon>
        <taxon>Rhizophoraceae</taxon>
        <taxon>Rhizophora</taxon>
    </lineage>
</organism>